<dbReference type="InterPro" id="IPR015897">
    <property type="entry name" value="CHK_kinase-like"/>
</dbReference>
<organism evidence="2 3">
    <name type="scientific">Meganyctiphanes norvegica</name>
    <name type="common">Northern krill</name>
    <name type="synonym">Thysanopoda norvegica</name>
    <dbReference type="NCBI Taxonomy" id="48144"/>
    <lineage>
        <taxon>Eukaryota</taxon>
        <taxon>Metazoa</taxon>
        <taxon>Ecdysozoa</taxon>
        <taxon>Arthropoda</taxon>
        <taxon>Crustacea</taxon>
        <taxon>Multicrustacea</taxon>
        <taxon>Malacostraca</taxon>
        <taxon>Eumalacostraca</taxon>
        <taxon>Eucarida</taxon>
        <taxon>Euphausiacea</taxon>
        <taxon>Euphausiidae</taxon>
        <taxon>Meganyctiphanes</taxon>
    </lineage>
</organism>
<proteinExistence type="predicted"/>
<dbReference type="SMART" id="SM00587">
    <property type="entry name" value="CHK"/>
    <property type="match status" value="1"/>
</dbReference>
<dbReference type="AlphaFoldDB" id="A0AAV2PSV7"/>
<evidence type="ECO:0000259" key="1">
    <source>
        <dbReference type="SMART" id="SM00587"/>
    </source>
</evidence>
<accession>A0AAV2PSV7</accession>
<evidence type="ECO:0000313" key="3">
    <source>
        <dbReference type="Proteomes" id="UP001497623"/>
    </source>
</evidence>
<dbReference type="EMBL" id="CAXKWB010001555">
    <property type="protein sequence ID" value="CAL4064822.1"/>
    <property type="molecule type" value="Genomic_DNA"/>
</dbReference>
<comment type="caution">
    <text evidence="2">The sequence shown here is derived from an EMBL/GenBank/DDBJ whole genome shotgun (WGS) entry which is preliminary data.</text>
</comment>
<keyword evidence="3" id="KW-1185">Reference proteome</keyword>
<evidence type="ECO:0000313" key="2">
    <source>
        <dbReference type="EMBL" id="CAL4064822.1"/>
    </source>
</evidence>
<dbReference type="InterPro" id="IPR004119">
    <property type="entry name" value="EcKL"/>
</dbReference>
<reference evidence="2 3" key="1">
    <citation type="submission" date="2024-05" db="EMBL/GenBank/DDBJ databases">
        <authorList>
            <person name="Wallberg A."/>
        </authorList>
    </citation>
    <scope>NUCLEOTIDE SEQUENCE [LARGE SCALE GENOMIC DNA]</scope>
</reference>
<protein>
    <recommendedName>
        <fullName evidence="1">CHK kinase-like domain-containing protein</fullName>
    </recommendedName>
</protein>
<dbReference type="Proteomes" id="UP001497623">
    <property type="component" value="Unassembled WGS sequence"/>
</dbReference>
<sequence>MALVEKLFPLKSYKEITSEWLQKMLTVNYGHKIFIKSWNLKQPEDRQGFLSEICYVTVNYEYQNHENMCNYTENDKKSLQMDPKAKHEAWQNEELRLFVKFFPETKIHIDFMVNAKLADKEVAFYMFSISKIFQDISRSIGALQIVPKIYYADCKDESLTIVQEDLSDQGFKTILNREGSTLQQTKVALKSIAIIHAIGLIYKNKKGKLPHLKKFDIEFVQKFLEPNTITLAQYLEGSPLSGKIKELAPIANQLLLKAKRISDGFLETVCHGDLWMGQLMFPANEDCACVLDWQFANIGNPIQDIMALLFMSGNMEILETHLTQILQTYWETLIDTLQKGETTIDISFEVFLQTVERLWLLGFIFLTASLHDFLGADYISDQRLRAAYNFLNNRKLFDNILKEVDDTIP</sequence>
<dbReference type="InterPro" id="IPR011009">
    <property type="entry name" value="Kinase-like_dom_sf"/>
</dbReference>
<name>A0AAV2PSV7_MEGNR</name>
<dbReference type="Gene3D" id="3.90.1200.10">
    <property type="match status" value="1"/>
</dbReference>
<dbReference type="PANTHER" id="PTHR11012:SF58">
    <property type="entry name" value="CHK KINASE-LIKE DOMAIN-CONTAINING PROTEIN"/>
    <property type="match status" value="1"/>
</dbReference>
<dbReference type="Pfam" id="PF02958">
    <property type="entry name" value="EcKL"/>
    <property type="match status" value="1"/>
</dbReference>
<feature type="domain" description="CHK kinase-like" evidence="1">
    <location>
        <begin position="161"/>
        <end position="339"/>
    </location>
</feature>
<dbReference type="SUPFAM" id="SSF56112">
    <property type="entry name" value="Protein kinase-like (PK-like)"/>
    <property type="match status" value="1"/>
</dbReference>
<gene>
    <name evidence="2" type="ORF">MNOR_LOCUS4280</name>
</gene>
<dbReference type="PANTHER" id="PTHR11012">
    <property type="entry name" value="PROTEIN KINASE-LIKE DOMAIN-CONTAINING"/>
    <property type="match status" value="1"/>
</dbReference>